<keyword evidence="1" id="KW-0472">Membrane</keyword>
<keyword evidence="1" id="KW-0812">Transmembrane</keyword>
<protein>
    <submittedName>
        <fullName evidence="3">DUF3999 family protein</fullName>
    </submittedName>
</protein>
<keyword evidence="4" id="KW-1185">Reference proteome</keyword>
<feature type="transmembrane region" description="Helical" evidence="1">
    <location>
        <begin position="382"/>
        <end position="403"/>
    </location>
</feature>
<evidence type="ECO:0000313" key="4">
    <source>
        <dbReference type="Proteomes" id="UP000604481"/>
    </source>
</evidence>
<evidence type="ECO:0000256" key="2">
    <source>
        <dbReference type="SAM" id="SignalP"/>
    </source>
</evidence>
<evidence type="ECO:0000313" key="3">
    <source>
        <dbReference type="EMBL" id="MBE9609369.1"/>
    </source>
</evidence>
<keyword evidence="2" id="KW-0732">Signal</keyword>
<dbReference type="EMBL" id="JADFUA010000004">
    <property type="protein sequence ID" value="MBE9609369.1"/>
    <property type="molecule type" value="Genomic_DNA"/>
</dbReference>
<name>A0A8J7KED0_9NEIS</name>
<dbReference type="Pfam" id="PF13163">
    <property type="entry name" value="DUF3999"/>
    <property type="match status" value="2"/>
</dbReference>
<dbReference type="RefSeq" id="WP_194115898.1">
    <property type="nucleotide sequence ID" value="NZ_JADFUA010000004.1"/>
</dbReference>
<dbReference type="AlphaFoldDB" id="A0A8J7KED0"/>
<keyword evidence="1" id="KW-1133">Transmembrane helix</keyword>
<organism evidence="3 4">
    <name type="scientific">Chitinilyticum piscinae</name>
    <dbReference type="NCBI Taxonomy" id="2866724"/>
    <lineage>
        <taxon>Bacteria</taxon>
        <taxon>Pseudomonadati</taxon>
        <taxon>Pseudomonadota</taxon>
        <taxon>Betaproteobacteria</taxon>
        <taxon>Neisseriales</taxon>
        <taxon>Chitinibacteraceae</taxon>
        <taxon>Chitinilyticum</taxon>
    </lineage>
</organism>
<evidence type="ECO:0000256" key="1">
    <source>
        <dbReference type="SAM" id="Phobius"/>
    </source>
</evidence>
<accession>A0A8J7KED0</accession>
<feature type="signal peptide" evidence="2">
    <location>
        <begin position="1"/>
        <end position="18"/>
    </location>
</feature>
<dbReference type="Proteomes" id="UP000604481">
    <property type="component" value="Unassembled WGS sequence"/>
</dbReference>
<proteinExistence type="predicted"/>
<reference evidence="3 4" key="1">
    <citation type="submission" date="2020-10" db="EMBL/GenBank/DDBJ databases">
        <title>The genome sequence of Chitinilyticum litopenaei 4Y14.</title>
        <authorList>
            <person name="Liu Y."/>
        </authorList>
    </citation>
    <scope>NUCLEOTIDE SEQUENCE [LARGE SCALE GENOMIC DNA]</scope>
    <source>
        <strain evidence="3 4">4Y14</strain>
    </source>
</reference>
<dbReference type="InterPro" id="IPR025060">
    <property type="entry name" value="DUF3999"/>
</dbReference>
<feature type="chain" id="PRO_5035282191" evidence="2">
    <location>
        <begin position="19"/>
        <end position="420"/>
    </location>
</feature>
<gene>
    <name evidence="3" type="ORF">INR99_08400</name>
</gene>
<sequence length="420" mass="45222">MRSLPVLLAAFAASAAIAAGSQVYYRIAVGDEAPAYRLGLPASLYSATAGGNWRNLQVFNATGEPVPTQFDQPVGNWVSQRHSLPFYPLPASQTAASSTAMPGGGLVVDGSRLPSAQWASLELELADAAYRGRVRWWLGDDLQHWREGGETGLLKLASGPAQTRIDLAGASGRYLRIDWLDQPFTLNAAHAITMQAEVPAVEWQWSSWVAGRATAQAGDYEFDLAVKAPLERLEVRLPQNNTLVAARWLARNDASAPWQLVWQQPLVRVGSAPVVVSGFAAAPQHYWLLQVDTAQGGLGRGVPEVRAGWQARQLIFMARGSPPFRLGYLSGRADGGDAELATLLSDRRVPVGSAMLGEPFLLNEPASVAAVAGASRPDSRRFWLWGSLLFAVALLGAMAWRLLRETPPAVESVNGDPDKD</sequence>
<comment type="caution">
    <text evidence="3">The sequence shown here is derived from an EMBL/GenBank/DDBJ whole genome shotgun (WGS) entry which is preliminary data.</text>
</comment>